<feature type="coiled-coil region" evidence="1">
    <location>
        <begin position="16"/>
        <end position="71"/>
    </location>
</feature>
<reference evidence="2 3" key="1">
    <citation type="submission" date="2016-11" db="EMBL/GenBank/DDBJ databases">
        <authorList>
            <person name="Jaros S."/>
            <person name="Januszkiewicz K."/>
            <person name="Wedrychowicz H."/>
        </authorList>
    </citation>
    <scope>NUCLEOTIDE SEQUENCE [LARGE SCALE GENOMIC DNA]</scope>
    <source>
        <strain evidence="2 3">DSM 44666</strain>
    </source>
</reference>
<gene>
    <name evidence="2" type="ORF">SAMN05444392_101589</name>
</gene>
<dbReference type="RefSeq" id="WP_073151599.1">
    <property type="nucleotide sequence ID" value="NZ_FQVL01000001.1"/>
</dbReference>
<name>A0A1M4TQT1_9BACL</name>
<proteinExistence type="predicted"/>
<protein>
    <submittedName>
        <fullName evidence="2">Uncharacterized protein</fullName>
    </submittedName>
</protein>
<keyword evidence="3" id="KW-1185">Reference proteome</keyword>
<evidence type="ECO:0000256" key="1">
    <source>
        <dbReference type="SAM" id="Coils"/>
    </source>
</evidence>
<organism evidence="2 3">
    <name type="scientific">Seinonella peptonophila</name>
    <dbReference type="NCBI Taxonomy" id="112248"/>
    <lineage>
        <taxon>Bacteria</taxon>
        <taxon>Bacillati</taxon>
        <taxon>Bacillota</taxon>
        <taxon>Bacilli</taxon>
        <taxon>Bacillales</taxon>
        <taxon>Thermoactinomycetaceae</taxon>
        <taxon>Seinonella</taxon>
    </lineage>
</organism>
<dbReference type="EMBL" id="FQVL01000001">
    <property type="protein sequence ID" value="SHE46744.1"/>
    <property type="molecule type" value="Genomic_DNA"/>
</dbReference>
<dbReference type="AlphaFoldDB" id="A0A1M4TQT1"/>
<evidence type="ECO:0000313" key="2">
    <source>
        <dbReference type="EMBL" id="SHE46744.1"/>
    </source>
</evidence>
<evidence type="ECO:0000313" key="3">
    <source>
        <dbReference type="Proteomes" id="UP000184476"/>
    </source>
</evidence>
<dbReference type="Proteomes" id="UP000184476">
    <property type="component" value="Unassembled WGS sequence"/>
</dbReference>
<dbReference type="Gene3D" id="1.20.5.170">
    <property type="match status" value="1"/>
</dbReference>
<accession>A0A1M4TQT1</accession>
<sequence length="109" mass="12397">MQVDQNLLLQQILDAVKVNNSEILELKQEVIELKQDVSILKQEVAELKQDVSSLNCRVDQLESTVDSMREEMSQGFEKVEKMQGILAHDLLSAKAEIDMLQRQVSEEAV</sequence>
<keyword evidence="1" id="KW-0175">Coiled coil</keyword>